<dbReference type="InterPro" id="IPR008471">
    <property type="entry name" value="MnmC-like_methylTransf"/>
</dbReference>
<comment type="cofactor">
    <cofactor evidence="10">
        <name>FAD</name>
        <dbReference type="ChEBI" id="CHEBI:57692"/>
    </cofactor>
</comment>
<dbReference type="Pfam" id="PF01266">
    <property type="entry name" value="DAO"/>
    <property type="match status" value="1"/>
</dbReference>
<evidence type="ECO:0000313" key="14">
    <source>
        <dbReference type="Proteomes" id="UP000321121"/>
    </source>
</evidence>
<comment type="function">
    <text evidence="10">Catalyzes the last two steps in the biosynthesis of 5-methylaminomethyl-2-thiouridine (mnm(5)s(2)U) at the wobble position (U34) in tRNA. Catalyzes the FAD-dependent demodification of cmnm(5)s(2)U34 to nm(5)s(2)U34, followed by the transfer of a methyl group from S-adenosyl-L-methionine to nm(5)s(2)U34, to form mnm(5)s(2)U34.</text>
</comment>
<keyword evidence="14" id="KW-1185">Reference proteome</keyword>
<dbReference type="Proteomes" id="UP000321121">
    <property type="component" value="Unassembled WGS sequence"/>
</dbReference>
<dbReference type="EMBL" id="BJUS01000025">
    <property type="protein sequence ID" value="GEK73610.1"/>
    <property type="molecule type" value="Genomic_DNA"/>
</dbReference>
<evidence type="ECO:0000256" key="4">
    <source>
        <dbReference type="ARBA" id="ARBA00022679"/>
    </source>
</evidence>
<dbReference type="InterPro" id="IPR023032">
    <property type="entry name" value="tRNA_MAMT_biosynth_bifunc_MnmC"/>
</dbReference>
<keyword evidence="1 10" id="KW-0963">Cytoplasm</keyword>
<dbReference type="InterPro" id="IPR047785">
    <property type="entry name" value="tRNA_MNMC2"/>
</dbReference>
<comment type="similarity">
    <text evidence="10">In the C-terminal section; belongs to the DAO family.</text>
</comment>
<dbReference type="NCBIfam" id="NF002481">
    <property type="entry name" value="PRK01747.1-2"/>
    <property type="match status" value="1"/>
</dbReference>
<dbReference type="Pfam" id="PF05430">
    <property type="entry name" value="Methyltransf_30"/>
    <property type="match status" value="1"/>
</dbReference>
<dbReference type="Gene3D" id="3.50.50.60">
    <property type="entry name" value="FAD/NAD(P)-binding domain"/>
    <property type="match status" value="1"/>
</dbReference>
<proteinExistence type="inferred from homology"/>
<comment type="catalytic activity">
    <reaction evidence="10">
        <text>5-aminomethyl-2-thiouridine(34) in tRNA + S-adenosyl-L-methionine = 5-methylaminomethyl-2-thiouridine(34) in tRNA + S-adenosyl-L-homocysteine + H(+)</text>
        <dbReference type="Rhea" id="RHEA:19569"/>
        <dbReference type="Rhea" id="RHEA-COMP:10195"/>
        <dbReference type="Rhea" id="RHEA-COMP:10197"/>
        <dbReference type="ChEBI" id="CHEBI:15378"/>
        <dbReference type="ChEBI" id="CHEBI:57856"/>
        <dbReference type="ChEBI" id="CHEBI:59789"/>
        <dbReference type="ChEBI" id="CHEBI:74454"/>
        <dbReference type="ChEBI" id="CHEBI:74455"/>
        <dbReference type="EC" id="2.1.1.61"/>
    </reaction>
</comment>
<dbReference type="PANTHER" id="PTHR13847">
    <property type="entry name" value="SARCOSINE DEHYDROGENASE-RELATED"/>
    <property type="match status" value="1"/>
</dbReference>
<evidence type="ECO:0000259" key="11">
    <source>
        <dbReference type="Pfam" id="PF01266"/>
    </source>
</evidence>
<dbReference type="PANTHER" id="PTHR13847:SF283">
    <property type="entry name" value="TRNA 5-METHYLAMINOMETHYL-2-THIOURIDINE BIOSYNTHESIS BIFUNCTIONAL PROTEIN MNMC"/>
    <property type="match status" value="1"/>
</dbReference>
<feature type="domain" description="MnmC-like methyltransferase" evidence="12">
    <location>
        <begin position="127"/>
        <end position="246"/>
    </location>
</feature>
<gene>
    <name evidence="10 13" type="primary">mnmC</name>
    <name evidence="13" type="ORF">HHA04nite_21540</name>
</gene>
<dbReference type="EC" id="1.5.-.-" evidence="10"/>
<keyword evidence="2 10" id="KW-0489">Methyltransferase</keyword>
<dbReference type="Gene3D" id="3.30.9.10">
    <property type="entry name" value="D-Amino Acid Oxidase, subunit A, domain 2"/>
    <property type="match status" value="1"/>
</dbReference>
<evidence type="ECO:0000259" key="12">
    <source>
        <dbReference type="Pfam" id="PF05430"/>
    </source>
</evidence>
<protein>
    <recommendedName>
        <fullName evidence="10">tRNA 5-methylaminomethyl-2-thiouridine biosynthesis bifunctional protein MnmC</fullName>
        <shortName evidence="10">tRNA mnm(5)s(2)U biosynthesis bifunctional protein</shortName>
    </recommendedName>
    <domain>
        <recommendedName>
            <fullName evidence="10">tRNA (mnm(5)s(2)U34)-methyltransferase</fullName>
            <ecNumber evidence="10">2.1.1.61</ecNumber>
        </recommendedName>
    </domain>
    <domain>
        <recommendedName>
            <fullName evidence="10">FAD-dependent cmnm(5)s(2)U34 oxidoreductase</fullName>
            <ecNumber evidence="10">1.5.-.-</ecNumber>
        </recommendedName>
    </domain>
</protein>
<keyword evidence="4 10" id="KW-0808">Transferase</keyword>
<dbReference type="SUPFAM" id="SSF51905">
    <property type="entry name" value="FAD/NAD(P)-binding domain"/>
    <property type="match status" value="1"/>
</dbReference>
<evidence type="ECO:0000256" key="7">
    <source>
        <dbReference type="ARBA" id="ARBA00022827"/>
    </source>
</evidence>
<name>A0ABQ0U5A3_9GAMM</name>
<evidence type="ECO:0000256" key="9">
    <source>
        <dbReference type="ARBA" id="ARBA00023268"/>
    </source>
</evidence>
<evidence type="ECO:0000313" key="13">
    <source>
        <dbReference type="EMBL" id="GEK73610.1"/>
    </source>
</evidence>
<evidence type="ECO:0000256" key="8">
    <source>
        <dbReference type="ARBA" id="ARBA00023002"/>
    </source>
</evidence>
<dbReference type="RefSeq" id="WP_146909262.1">
    <property type="nucleotide sequence ID" value="NZ_BJUS01000025.1"/>
</dbReference>
<dbReference type="InterPro" id="IPR006076">
    <property type="entry name" value="FAD-dep_OxRdtase"/>
</dbReference>
<comment type="similarity">
    <text evidence="10">In the N-terminal section; belongs to the methyltransferase superfamily. tRNA (mnm(5)s(2)U34)-methyltransferase family.</text>
</comment>
<evidence type="ECO:0000256" key="10">
    <source>
        <dbReference type="HAMAP-Rule" id="MF_01102"/>
    </source>
</evidence>
<evidence type="ECO:0000256" key="3">
    <source>
        <dbReference type="ARBA" id="ARBA00022630"/>
    </source>
</evidence>
<comment type="caution">
    <text evidence="13">The sequence shown here is derived from an EMBL/GenBank/DDBJ whole genome shotgun (WGS) entry which is preliminary data.</text>
</comment>
<keyword evidence="6 10" id="KW-0819">tRNA processing</keyword>
<comment type="subcellular location">
    <subcellularLocation>
        <location evidence="10">Cytoplasm</location>
    </subcellularLocation>
</comment>
<evidence type="ECO:0000256" key="1">
    <source>
        <dbReference type="ARBA" id="ARBA00022490"/>
    </source>
</evidence>
<organism evidence="13 14">
    <name type="scientific">Halomonas halophila</name>
    <dbReference type="NCBI Taxonomy" id="29573"/>
    <lineage>
        <taxon>Bacteria</taxon>
        <taxon>Pseudomonadati</taxon>
        <taxon>Pseudomonadota</taxon>
        <taxon>Gammaproteobacteria</taxon>
        <taxon>Oceanospirillales</taxon>
        <taxon>Halomonadaceae</taxon>
        <taxon>Halomonas</taxon>
    </lineage>
</organism>
<evidence type="ECO:0000256" key="6">
    <source>
        <dbReference type="ARBA" id="ARBA00022694"/>
    </source>
</evidence>
<sequence length="690" mass="73423">MTAAPDHLPPLAGLESARLDWRQDDSGESAPHSSAFDDVYFSRHDGRAETEHVFLAANRLPERFRDWQAPRPFVIGETGFGTGLNMLCAWACFDAHAPAGARLHLVSTEKFPLARDDLARALAAWPDLAERAAALVAQWPEPVAGVHRLWLDERVTLDLHFGDTTERLALLDGAVDAWFLDGFAPSKNPEMWHDALFAAMAARSRPGATFATFTCAGVVKRGLRAAGFAWRKVPGFGRKREMLAGEIETPPADERRRSTPWFTPPAVQTARRVAVIGAGLAGTTVAAALARRGVAVTLIDRDEPGAGASGNAQGALYVKLAADTNPQSRTYLAGLLYARRWLEALDPEQTLWSPGGVLQMATGEREVRRQARFLTNHPLPASVVRGVDAEEAARLAGLDLPLGGLGLSHGGLDYPLAGWVRPDALCRRLAASDGVSAYLGEVRELSPIAGENEEGGWRLTLSGGDDANHEVDTLEVDQVVIAAASASNGFAQTSALPLQPVRGQISRLTLPEGAPAPARVVCAGGYAMPPIDGTLTFGASFAPNDADATTREADHAFNLAELERTLPGYAAALAEAGADLSPEALDGRAAVRAASPDKSPYAGPVPDAEAWRHDYAAMAKDATLIPATPGRHHPGLWISAAHGSRGLASAPLCAELIASRICDEPLPLEAPLADHLHPGRRVIRDLIRGR</sequence>
<dbReference type="EC" id="2.1.1.61" evidence="10"/>
<feature type="region of interest" description="FAD-dependent cmnm(5)s(2)U34 oxidoreductase" evidence="10">
    <location>
        <begin position="276"/>
        <end position="690"/>
    </location>
</feature>
<keyword evidence="9 10" id="KW-0511">Multifunctional enzyme</keyword>
<dbReference type="InterPro" id="IPR017610">
    <property type="entry name" value="tRNA_S-uridine_synth_MnmC_C"/>
</dbReference>
<evidence type="ECO:0000256" key="2">
    <source>
        <dbReference type="ARBA" id="ARBA00022603"/>
    </source>
</evidence>
<dbReference type="Gene3D" id="3.40.50.150">
    <property type="entry name" value="Vaccinia Virus protein VP39"/>
    <property type="match status" value="1"/>
</dbReference>
<feature type="region of interest" description="tRNA (mnm(5)s(2)U34)-methyltransferase" evidence="10">
    <location>
        <begin position="1"/>
        <end position="248"/>
    </location>
</feature>
<keyword evidence="3 10" id="KW-0285">Flavoprotein</keyword>
<keyword evidence="7 10" id="KW-0274">FAD</keyword>
<dbReference type="HAMAP" id="MF_01102">
    <property type="entry name" value="MnmC"/>
    <property type="match status" value="1"/>
</dbReference>
<feature type="domain" description="FAD dependent oxidoreductase" evidence="11">
    <location>
        <begin position="272"/>
        <end position="659"/>
    </location>
</feature>
<accession>A0ABQ0U5A3</accession>
<reference evidence="13 14" key="1">
    <citation type="submission" date="2019-07" db="EMBL/GenBank/DDBJ databases">
        <title>Whole genome shotgun sequence of Halomonas halophila NBRC 102604.</title>
        <authorList>
            <person name="Hosoyama A."/>
            <person name="Uohara A."/>
            <person name="Ohji S."/>
            <person name="Ichikawa N."/>
        </authorList>
    </citation>
    <scope>NUCLEOTIDE SEQUENCE [LARGE SCALE GENOMIC DNA]</scope>
    <source>
        <strain evidence="13 14">NBRC 102604</strain>
    </source>
</reference>
<dbReference type="NCBIfam" id="TIGR03197">
    <property type="entry name" value="MnmC_Cterm"/>
    <property type="match status" value="1"/>
</dbReference>
<keyword evidence="8 10" id="KW-0560">Oxidoreductase</keyword>
<keyword evidence="5 10" id="KW-0949">S-adenosyl-L-methionine</keyword>
<dbReference type="InterPro" id="IPR029063">
    <property type="entry name" value="SAM-dependent_MTases_sf"/>
</dbReference>
<evidence type="ECO:0000256" key="5">
    <source>
        <dbReference type="ARBA" id="ARBA00022691"/>
    </source>
</evidence>
<dbReference type="InterPro" id="IPR036188">
    <property type="entry name" value="FAD/NAD-bd_sf"/>
</dbReference>
<dbReference type="NCBIfam" id="NF033855">
    <property type="entry name" value="tRNA_MNMC2"/>
    <property type="match status" value="1"/>
</dbReference>